<comment type="caution">
    <text evidence="1">The sequence shown here is derived from an EMBL/GenBank/DDBJ whole genome shotgun (WGS) entry which is preliminary data.</text>
</comment>
<keyword evidence="2" id="KW-1185">Reference proteome</keyword>
<organism evidence="1 2">
    <name type="scientific">Candidatus Nanosyncoccus alces</name>
    <dbReference type="NCBI Taxonomy" id="2171997"/>
    <lineage>
        <taxon>Bacteria</taxon>
        <taxon>Candidatus Saccharimonadota</taxon>
        <taxon>Candidatus Nanosyncoccalia</taxon>
        <taxon>Candidatus Nanosyncoccales</taxon>
        <taxon>Candidatus Nanosyncoccaceae</taxon>
        <taxon>Candidatus Nanosyncoccus</taxon>
    </lineage>
</organism>
<reference evidence="1 2" key="2">
    <citation type="journal article" date="2020" name="Cell Rep.">
        <title>Acquisition and Adaptation of Ultra-small Parasitic Reduced Genome Bacteria to Mammalian Hosts.</title>
        <authorList>
            <person name="McLean J.S."/>
            <person name="Bor B."/>
            <person name="Kerns K.A."/>
            <person name="Liu Q."/>
            <person name="To T.T."/>
            <person name="Solden L."/>
            <person name="Hendrickson E.L."/>
            <person name="Wrighton K."/>
            <person name="Shi W."/>
            <person name="He X."/>
        </authorList>
    </citation>
    <scope>NUCLEOTIDE SEQUENCE [LARGE SCALE GENOMIC DNA]</scope>
    <source>
        <strain evidence="1 2">TM7_G3_2_Rum_HOT_351B</strain>
    </source>
</reference>
<dbReference type="Gene3D" id="1.10.357.10">
    <property type="entry name" value="Tetracycline Repressor, domain 2"/>
    <property type="match status" value="1"/>
</dbReference>
<dbReference type="EMBL" id="PRLM01000002">
    <property type="protein sequence ID" value="RYC74944.1"/>
    <property type="molecule type" value="Genomic_DNA"/>
</dbReference>
<reference evidence="1 2" key="1">
    <citation type="journal article" date="2018" name="bioRxiv">
        <title>Evidence of independent acquisition and adaption of ultra-small bacteria to human hosts across the highly diverse yet reduced genomes of the phylum Saccharibacteria.</title>
        <authorList>
            <person name="McLean J.S."/>
            <person name="Bor B."/>
            <person name="To T.T."/>
            <person name="Liu Q."/>
            <person name="Kearns K.A."/>
            <person name="Solden L.M."/>
            <person name="Wrighton K.C."/>
            <person name="He X."/>
            <person name="Shi W."/>
        </authorList>
    </citation>
    <scope>NUCLEOTIDE SEQUENCE [LARGE SCALE GENOMIC DNA]</scope>
    <source>
        <strain evidence="1 2">TM7_G3_2_Rum_HOT_351B</strain>
    </source>
</reference>
<dbReference type="Proteomes" id="UP001191019">
    <property type="component" value="Unassembled WGS sequence"/>
</dbReference>
<evidence type="ECO:0000313" key="1">
    <source>
        <dbReference type="EMBL" id="RYC74944.1"/>
    </source>
</evidence>
<dbReference type="RefSeq" id="WP_129734562.1">
    <property type="nucleotide sequence ID" value="NZ_PRLM01000002.1"/>
</dbReference>
<protein>
    <recommendedName>
        <fullName evidence="3">HTH tetR-type domain-containing protein</fullName>
    </recommendedName>
</protein>
<evidence type="ECO:0000313" key="2">
    <source>
        <dbReference type="Proteomes" id="UP001191019"/>
    </source>
</evidence>
<sequence length="188" mass="22441">MTRQITDKKLGNQRFRQTEEAILGAFFGSKKVLNARIIVKRARISRSTLYRHHKTVYEIVPDYEEYILKKYDNLMRGLIKRNIRLKTAFHQMLIFILRNKRVFKIIMDKGNENILEKMIRRMEPKIMKIYRLPEDCGKMLRIYEKEIAGVIDGWRRGGFVEDEMRVLADIMYLTATIRQRLGALTEQV</sequence>
<evidence type="ECO:0008006" key="3">
    <source>
        <dbReference type="Google" id="ProtNLM"/>
    </source>
</evidence>
<name>A0ABY0FM36_9BACT</name>
<accession>A0ABY0FM36</accession>
<proteinExistence type="predicted"/>
<gene>
    <name evidence="1" type="ORF">G3RUM_00221</name>
</gene>